<dbReference type="Gene3D" id="3.40.630.10">
    <property type="entry name" value="Zn peptidases"/>
    <property type="match status" value="1"/>
</dbReference>
<dbReference type="CDD" id="cd03876">
    <property type="entry name" value="M28_SGAP_like"/>
    <property type="match status" value="1"/>
</dbReference>
<comment type="similarity">
    <text evidence="2">Belongs to the peptidase M28 family. M28B subfamily.</text>
</comment>
<dbReference type="EMBL" id="KZ819383">
    <property type="protein sequence ID" value="PWN42122.1"/>
    <property type="molecule type" value="Genomic_DNA"/>
</dbReference>
<keyword evidence="6 10" id="KW-0479">Metal-binding</keyword>
<dbReference type="OrthoDB" id="10013407at2759"/>
<reference evidence="13 14" key="1">
    <citation type="journal article" date="2018" name="Mol. Biol. Evol.">
        <title>Broad Genomic Sampling Reveals a Smut Pathogenic Ancestry of the Fungal Clade Ustilaginomycotina.</title>
        <authorList>
            <person name="Kijpornyongpan T."/>
            <person name="Mondo S.J."/>
            <person name="Barry K."/>
            <person name="Sandor L."/>
            <person name="Lee J."/>
            <person name="Lipzen A."/>
            <person name="Pangilinan J."/>
            <person name="LaButti K."/>
            <person name="Hainaut M."/>
            <person name="Henrissat B."/>
            <person name="Grigoriev I.V."/>
            <person name="Spatafora J.W."/>
            <person name="Aime M.C."/>
        </authorList>
    </citation>
    <scope>NUCLEOTIDE SEQUENCE [LARGE SCALE GENOMIC DNA]</scope>
    <source>
        <strain evidence="13 14">MCA 4658</strain>
    </source>
</reference>
<dbReference type="SUPFAM" id="SSF52025">
    <property type="entry name" value="PA domain"/>
    <property type="match status" value="1"/>
</dbReference>
<evidence type="ECO:0000256" key="7">
    <source>
        <dbReference type="ARBA" id="ARBA00022729"/>
    </source>
</evidence>
<evidence type="ECO:0000256" key="5">
    <source>
        <dbReference type="ARBA" id="ARBA00022670"/>
    </source>
</evidence>
<dbReference type="PANTHER" id="PTHR12147">
    <property type="entry name" value="METALLOPEPTIDASE M28 FAMILY MEMBER"/>
    <property type="match status" value="1"/>
</dbReference>
<dbReference type="SUPFAM" id="SSF53187">
    <property type="entry name" value="Zn-dependent exopeptidases"/>
    <property type="match status" value="1"/>
</dbReference>
<evidence type="ECO:0000256" key="10">
    <source>
        <dbReference type="RuleBase" id="RU361240"/>
    </source>
</evidence>
<keyword evidence="4" id="KW-0031">Aminopeptidase</keyword>
<evidence type="ECO:0000256" key="2">
    <source>
        <dbReference type="ARBA" id="ARBA00005634"/>
    </source>
</evidence>
<dbReference type="STRING" id="1522189.A0A316VXE1"/>
<proteinExistence type="inferred from homology"/>
<evidence type="ECO:0000256" key="6">
    <source>
        <dbReference type="ARBA" id="ARBA00022723"/>
    </source>
</evidence>
<dbReference type="Pfam" id="PF02225">
    <property type="entry name" value="PA"/>
    <property type="match status" value="1"/>
</dbReference>
<accession>A0A316VXE1</accession>
<keyword evidence="8 10" id="KW-0378">Hydrolase</keyword>
<dbReference type="AlphaFoldDB" id="A0A316VXE1"/>
<evidence type="ECO:0000256" key="9">
    <source>
        <dbReference type="ARBA" id="ARBA00022833"/>
    </source>
</evidence>
<feature type="domain" description="Peptidase M28" evidence="12">
    <location>
        <begin position="257"/>
        <end position="471"/>
    </location>
</feature>
<dbReference type="Gene3D" id="3.50.30.30">
    <property type="match status" value="1"/>
</dbReference>
<dbReference type="GO" id="GO:0004177">
    <property type="term" value="F:aminopeptidase activity"/>
    <property type="evidence" value="ECO:0007669"/>
    <property type="project" value="UniProtKB-KW"/>
</dbReference>
<dbReference type="InterPro" id="IPR045175">
    <property type="entry name" value="M28_fam"/>
</dbReference>
<dbReference type="GeneID" id="37038563"/>
<dbReference type="GO" id="GO:0046872">
    <property type="term" value="F:metal ion binding"/>
    <property type="evidence" value="ECO:0007669"/>
    <property type="project" value="UniProtKB-KW"/>
</dbReference>
<dbReference type="InterPro" id="IPR007484">
    <property type="entry name" value="Peptidase_M28"/>
</dbReference>
<dbReference type="PANTHER" id="PTHR12147:SF26">
    <property type="entry name" value="PEPTIDASE M28 DOMAIN-CONTAINING PROTEIN"/>
    <property type="match status" value="1"/>
</dbReference>
<keyword evidence="9 10" id="KW-0862">Zinc</keyword>
<feature type="domain" description="PA" evidence="11">
    <location>
        <begin position="142"/>
        <end position="230"/>
    </location>
</feature>
<dbReference type="Proteomes" id="UP000245783">
    <property type="component" value="Unassembled WGS sequence"/>
</dbReference>
<dbReference type="RefSeq" id="XP_025369282.1">
    <property type="nucleotide sequence ID" value="XM_025516693.1"/>
</dbReference>
<keyword evidence="5 10" id="KW-0645">Protease</keyword>
<organism evidence="13 14">
    <name type="scientific">Ceraceosorus guamensis</name>
    <dbReference type="NCBI Taxonomy" id="1522189"/>
    <lineage>
        <taxon>Eukaryota</taxon>
        <taxon>Fungi</taxon>
        <taxon>Dikarya</taxon>
        <taxon>Basidiomycota</taxon>
        <taxon>Ustilaginomycotina</taxon>
        <taxon>Exobasidiomycetes</taxon>
        <taxon>Ceraceosorales</taxon>
        <taxon>Ceraceosoraceae</taxon>
        <taxon>Ceraceosorus</taxon>
    </lineage>
</organism>
<evidence type="ECO:0000256" key="4">
    <source>
        <dbReference type="ARBA" id="ARBA00022438"/>
    </source>
</evidence>
<protein>
    <recommendedName>
        <fullName evidence="10">Peptide hydrolase</fullName>
        <ecNumber evidence="10">3.4.-.-</ecNumber>
    </recommendedName>
</protein>
<comment type="cofactor">
    <cofactor evidence="1">
        <name>Zn(2+)</name>
        <dbReference type="ChEBI" id="CHEBI:29105"/>
    </cofactor>
</comment>
<dbReference type="GO" id="GO:0006508">
    <property type="term" value="P:proteolysis"/>
    <property type="evidence" value="ECO:0007669"/>
    <property type="project" value="UniProtKB-KW"/>
</dbReference>
<evidence type="ECO:0000259" key="11">
    <source>
        <dbReference type="Pfam" id="PF02225"/>
    </source>
</evidence>
<comment type="similarity">
    <text evidence="3">Belongs to the peptidase M28 family. M28A subfamily.</text>
</comment>
<keyword evidence="7 10" id="KW-0732">Signal</keyword>
<feature type="chain" id="PRO_5016193070" description="Peptide hydrolase" evidence="10">
    <location>
        <begin position="22"/>
        <end position="517"/>
    </location>
</feature>
<dbReference type="Pfam" id="PF04389">
    <property type="entry name" value="Peptidase_M28"/>
    <property type="match status" value="1"/>
</dbReference>
<name>A0A316VXE1_9BASI</name>
<dbReference type="InterPro" id="IPR003137">
    <property type="entry name" value="PA_domain"/>
</dbReference>
<dbReference type="InterPro" id="IPR041756">
    <property type="entry name" value="M28_SGAP-like"/>
</dbReference>
<evidence type="ECO:0000313" key="13">
    <source>
        <dbReference type="EMBL" id="PWN42122.1"/>
    </source>
</evidence>
<sequence length="517" mass="54757">MRLSTFLTAVVAGTAVSVALPQSSDVSSDSSRLLPGFPGFNFPKPLVSSIVLRNLITRRDLSSKAQTLQRFADASPGRNRVFGSPGHNATVNWLYDELVKLDAYDVYLQPFTETYAENSAKVTVDAVDQGAGPFTYAPGGQVTEQLVQVANVGCAASDFPAAVSGKIALISRGTCPFASKVGLAGAAGARAALIYNNADGALSGTLGGTSTPEGPYVPVASLDKARGDALVARLAAGETVTAALDIVGITEDRETYNVIAQTRTGDPNEVYFVGSHTDSVIAGPGINDNGSGTISLLTIAQKLKNFRTNKAIRFGFWSAEEFGLLGAEHYVRTLSTEERNKIRVYGNFDMVASPNYVYGVYDGSGRAFNITGPAGSTEGQDLLQNYFRSQRLNTVPSGFDGRSDYGPFLEANIACLGLFTGAEELKTEEEARLFGGQAGVALDANYHKAGDDINNLNYDAFLANAKAIAHTIATYGRGFQSLPPKEQAVPQPQLRVANAQHAHKGSIKRCGETLLEA</sequence>
<dbReference type="InParanoid" id="A0A316VXE1"/>
<feature type="signal peptide" evidence="10">
    <location>
        <begin position="1"/>
        <end position="21"/>
    </location>
</feature>
<evidence type="ECO:0000259" key="12">
    <source>
        <dbReference type="Pfam" id="PF04389"/>
    </source>
</evidence>
<evidence type="ECO:0000256" key="8">
    <source>
        <dbReference type="ARBA" id="ARBA00022801"/>
    </source>
</evidence>
<dbReference type="InterPro" id="IPR046450">
    <property type="entry name" value="PA_dom_sf"/>
</dbReference>
<dbReference type="EC" id="3.4.-.-" evidence="10"/>
<evidence type="ECO:0000256" key="3">
    <source>
        <dbReference type="ARBA" id="ARBA00005957"/>
    </source>
</evidence>
<evidence type="ECO:0000256" key="1">
    <source>
        <dbReference type="ARBA" id="ARBA00001947"/>
    </source>
</evidence>
<evidence type="ECO:0000313" key="14">
    <source>
        <dbReference type="Proteomes" id="UP000245783"/>
    </source>
</evidence>
<keyword evidence="14" id="KW-1185">Reference proteome</keyword>
<dbReference type="GO" id="GO:0008235">
    <property type="term" value="F:metalloexopeptidase activity"/>
    <property type="evidence" value="ECO:0007669"/>
    <property type="project" value="InterPro"/>
</dbReference>
<gene>
    <name evidence="13" type="ORF">IE81DRAFT_357508</name>
</gene>